<dbReference type="CDD" id="cd00187">
    <property type="entry name" value="TOP4c"/>
    <property type="match status" value="1"/>
</dbReference>
<dbReference type="NCBIfam" id="NF004044">
    <property type="entry name" value="PRK05561.1"/>
    <property type="match status" value="1"/>
</dbReference>
<comment type="catalytic activity">
    <reaction evidence="1 9 10">
        <text>ATP-dependent breakage, passage and rejoining of double-stranded DNA.</text>
        <dbReference type="EC" id="5.6.2.2"/>
    </reaction>
</comment>
<evidence type="ECO:0000256" key="5">
    <source>
        <dbReference type="ARBA" id="ARBA00023029"/>
    </source>
</evidence>
<dbReference type="FunFam" id="2.120.10.90:FF:000005">
    <property type="entry name" value="DNA topoisomerase 4 subunit A"/>
    <property type="match status" value="1"/>
</dbReference>
<keyword evidence="3 9" id="KW-0547">Nucleotide-binding</keyword>
<dbReference type="PROSITE" id="PS52040">
    <property type="entry name" value="TOPO_IIA"/>
    <property type="match status" value="1"/>
</dbReference>
<comment type="subunit">
    <text evidence="9">Heterotetramer, composed of two GyrA and two GyrB chains. In the heterotetramer, GyrA contains the active site tyrosine that forms a transient covalent intermediate with DNA, while GyrB binds cofactors and catalyzes ATP hydrolysis.</text>
</comment>
<dbReference type="EC" id="5.6.2.2" evidence="9"/>
<dbReference type="GO" id="GO:0006265">
    <property type="term" value="P:DNA topological change"/>
    <property type="evidence" value="ECO:0007669"/>
    <property type="project" value="UniProtKB-UniRule"/>
</dbReference>
<proteinExistence type="inferred from homology"/>
<keyword evidence="7 9" id="KW-0413">Isomerase</keyword>
<dbReference type="Pfam" id="PF00521">
    <property type="entry name" value="DNA_topoisoIV"/>
    <property type="match status" value="1"/>
</dbReference>
<dbReference type="FunFam" id="1.10.268.10:FF:000001">
    <property type="entry name" value="DNA gyrase subunit A"/>
    <property type="match status" value="1"/>
</dbReference>
<feature type="domain" description="Topo IIA-type catalytic" evidence="12">
    <location>
        <begin position="32"/>
        <end position="501"/>
    </location>
</feature>
<keyword evidence="5 9" id="KW-0799">Topoisomerase</keyword>
<dbReference type="Pfam" id="PF03989">
    <property type="entry name" value="DNA_gyraseA_C"/>
    <property type="match status" value="6"/>
</dbReference>
<protein>
    <recommendedName>
        <fullName evidence="9">DNA gyrase subunit A</fullName>
        <ecNumber evidence="9">5.6.2.2</ecNumber>
    </recommendedName>
</protein>
<evidence type="ECO:0000313" key="13">
    <source>
        <dbReference type="EMBL" id="ABV27289.1"/>
    </source>
</evidence>
<evidence type="ECO:0000256" key="4">
    <source>
        <dbReference type="ARBA" id="ARBA00022840"/>
    </source>
</evidence>
<evidence type="ECO:0000256" key="2">
    <source>
        <dbReference type="ARBA" id="ARBA00008263"/>
    </source>
</evidence>
<dbReference type="SUPFAM" id="SSF56719">
    <property type="entry name" value="Type II DNA topoisomerase"/>
    <property type="match status" value="1"/>
</dbReference>
<dbReference type="FunFam" id="3.90.199.10:FF:000001">
    <property type="entry name" value="DNA gyrase subunit A"/>
    <property type="match status" value="1"/>
</dbReference>
<evidence type="ECO:0000256" key="7">
    <source>
        <dbReference type="ARBA" id="ARBA00023235"/>
    </source>
</evidence>
<dbReference type="AlphaFoldDB" id="A8DJD0"/>
<comment type="subcellular location">
    <subcellularLocation>
        <location evidence="9">Cytoplasm</location>
    </subcellularLocation>
</comment>
<dbReference type="Gene3D" id="2.120.10.90">
    <property type="entry name" value="DNA gyrase/topoisomerase IV, subunit A, C-terminal"/>
    <property type="match status" value="1"/>
</dbReference>
<name>A8DJD0_9BACT</name>
<dbReference type="Gene3D" id="3.90.199.10">
    <property type="entry name" value="Topoisomerase II, domain 5"/>
    <property type="match status" value="1"/>
</dbReference>
<evidence type="ECO:0000259" key="12">
    <source>
        <dbReference type="PROSITE" id="PS52040"/>
    </source>
</evidence>
<dbReference type="InterPro" id="IPR035516">
    <property type="entry name" value="Gyrase/topoIV_suA_C"/>
</dbReference>
<sequence>MTDQRLIPASLEEEMRRSYLDYAMSVIVSRALPDVRDGLKPVQRRVLWTMHELGNTYDKPYKKSARVVGDAIGKYHPHGDQPVYEAIVRMVQSFSMREPLIDGQGNFGSVDGDAPAAMRYTEVRLAPIAEMLLSDIEKETVDFRENYDGSLLEPVVLPARFPNVLVNGAMGIAVGMSTNIPPHNLGEVLDATIYLVNHPTATVDDLMQFVQGPDFPTAGFICGRTGIRDAYLTGRGSVTLRARAAIDYVAGKGERERQAIVVTELPYQVNKASLLEKIAELVSEKKIEGIADLRDESDREGMRVVIELKRDADAKVVLNNLFKYTPMQSKLGIIMLAIVNGRPQVLNLVEMLNYFVEHRREVVRRRTAFELRKAESRVHILEGLRKALEALEAIITLIREAKSSAEAREALMTRFALSRVQAQAILEMQLQRLTSLERQKLLEEYEGLVKRMAELREILDKEAKLREVIVQELQEVRKAYGTPRRTQIVDCESTDFTIEDLIPKEEVVITITREGYIKRTPVSAYRTQKRGGVGRRGMTTKAEDEVESLYIASTHSFLLIFTAKGQVYKVRVHEIPDAATSGRGKAIVNLIELPEGERIAGTIPVREFASGQFIVFATRRGIIKKTELSEYANIRSNGIVAMGIAEDDELVAVQKSDGSRHILISTFGGQAICFKESDVRPTGRMAQGIIGIRLRENDYVTGMSVVGRTEDILSLSELGLSKRTPITEYPVHHRGGQGVATMYVTERTGGVIKTLPVHEDDEFMVITQQGQVARLKVSDVRQTKRLAQGVKVIALAEGDRVVDACLVELSAEEPVTE</sequence>
<comment type="function">
    <text evidence="9">A type II topoisomerase that negatively supercoils closed circular double-stranded (ds) DNA in an ATP-dependent manner to modulate DNA topology and maintain chromosomes in an underwound state. Negative supercoiling favors strand separation, and DNA replication, transcription, recombination and repair, all of which involve strand separation. Also able to catalyze the interconversion of other topological isomers of dsDNA rings, including catenanes and knotted rings. Type II topoisomerases break and join 2 DNA strands simultaneously in an ATP-dependent manner.</text>
</comment>
<evidence type="ECO:0000256" key="10">
    <source>
        <dbReference type="PROSITE-ProRule" id="PRU01384"/>
    </source>
</evidence>
<evidence type="ECO:0000256" key="3">
    <source>
        <dbReference type="ARBA" id="ARBA00022741"/>
    </source>
</evidence>
<gene>
    <name evidence="9 13" type="primary">gyrA</name>
    <name evidence="13" type="ORF">YS_M60-F11.023</name>
</gene>
<dbReference type="GO" id="GO:0006261">
    <property type="term" value="P:DNA-templated DNA replication"/>
    <property type="evidence" value="ECO:0007669"/>
    <property type="project" value="UniProtKB-UniRule"/>
</dbReference>
<dbReference type="Gene3D" id="3.30.1360.40">
    <property type="match status" value="1"/>
</dbReference>
<accession>A8DJD0</accession>
<dbReference type="GO" id="GO:0005524">
    <property type="term" value="F:ATP binding"/>
    <property type="evidence" value="ECO:0007669"/>
    <property type="project" value="UniProtKB-UniRule"/>
</dbReference>
<dbReference type="PANTHER" id="PTHR43493">
    <property type="entry name" value="DNA GYRASE/TOPOISOMERASE SUBUNIT A"/>
    <property type="match status" value="1"/>
</dbReference>
<evidence type="ECO:0000256" key="1">
    <source>
        <dbReference type="ARBA" id="ARBA00000185"/>
    </source>
</evidence>
<organism evidence="13">
    <name type="scientific">Chloracidobacterium thermophilum</name>
    <dbReference type="NCBI Taxonomy" id="458033"/>
    <lineage>
        <taxon>Bacteria</taxon>
        <taxon>Pseudomonadati</taxon>
        <taxon>Acidobacteriota</taxon>
        <taxon>Terriglobia</taxon>
        <taxon>Terriglobales</taxon>
        <taxon>Acidobacteriaceae</taxon>
        <taxon>Chloracidobacterium</taxon>
    </lineage>
</organism>
<dbReference type="GO" id="GO:0005737">
    <property type="term" value="C:cytoplasm"/>
    <property type="evidence" value="ECO:0007669"/>
    <property type="project" value="UniProtKB-SubCell"/>
</dbReference>
<comment type="subunit">
    <text evidence="8">Heterotetramer composed of ParC and ParE.</text>
</comment>
<keyword evidence="6 9" id="KW-0238">DNA-binding</keyword>
<dbReference type="InterPro" id="IPR013760">
    <property type="entry name" value="Topo_IIA-like_dom_sf"/>
</dbReference>
<dbReference type="InterPro" id="IPR013757">
    <property type="entry name" value="Topo_IIA_A_a_sf"/>
</dbReference>
<feature type="active site" description="O-(5'-phospho-DNA)-tyrosine intermediate" evidence="9 10">
    <location>
        <position position="120"/>
    </location>
</feature>
<evidence type="ECO:0000256" key="11">
    <source>
        <dbReference type="SAM" id="Coils"/>
    </source>
</evidence>
<evidence type="ECO:0000256" key="8">
    <source>
        <dbReference type="ARBA" id="ARBA00063644"/>
    </source>
</evidence>
<dbReference type="SMART" id="SM00434">
    <property type="entry name" value="TOP4c"/>
    <property type="match status" value="1"/>
</dbReference>
<keyword evidence="11" id="KW-0175">Coiled coil</keyword>
<keyword evidence="9" id="KW-0963">Cytoplasm</keyword>
<dbReference type="InterPro" id="IPR002205">
    <property type="entry name" value="Topo_IIA_dom_A"/>
</dbReference>
<dbReference type="GO" id="GO:0003677">
    <property type="term" value="F:DNA binding"/>
    <property type="evidence" value="ECO:0007669"/>
    <property type="project" value="UniProtKB-UniRule"/>
</dbReference>
<feature type="short sequence motif" description="GyrA-box" evidence="9">
    <location>
        <begin position="528"/>
        <end position="534"/>
    </location>
</feature>
<comment type="similarity">
    <text evidence="2 9">Belongs to the type II topoisomerase GyrA/ParC subunit family.</text>
</comment>
<dbReference type="EMBL" id="EF531339">
    <property type="protein sequence ID" value="ABV27289.1"/>
    <property type="molecule type" value="Genomic_DNA"/>
</dbReference>
<evidence type="ECO:0000256" key="9">
    <source>
        <dbReference type="HAMAP-Rule" id="MF_01897"/>
    </source>
</evidence>
<dbReference type="InterPro" id="IPR006691">
    <property type="entry name" value="GyrA/parC_rep"/>
</dbReference>
<dbReference type="InterPro" id="IPR050220">
    <property type="entry name" value="Type_II_DNA_Topoisomerases"/>
</dbReference>
<dbReference type="GO" id="GO:0005694">
    <property type="term" value="C:chromosome"/>
    <property type="evidence" value="ECO:0007669"/>
    <property type="project" value="InterPro"/>
</dbReference>
<dbReference type="NCBIfam" id="NF004043">
    <property type="entry name" value="PRK05560.1"/>
    <property type="match status" value="1"/>
</dbReference>
<comment type="miscellaneous">
    <text evidence="9">Few gyrases are as efficient as E.coli at forming negative supercoils. Not all organisms have 2 type II topoisomerases; in organisms with a single type II topoisomerase this enzyme also has to decatenate newly replicated chromosomes.</text>
</comment>
<feature type="coiled-coil region" evidence="11">
    <location>
        <begin position="371"/>
        <end position="408"/>
    </location>
</feature>
<keyword evidence="4 9" id="KW-0067">ATP-binding</keyword>
<dbReference type="SUPFAM" id="SSF101904">
    <property type="entry name" value="GyrA/ParC C-terminal domain-like"/>
    <property type="match status" value="1"/>
</dbReference>
<dbReference type="FunFam" id="3.30.1360.40:FF:000002">
    <property type="entry name" value="DNA gyrase subunit A"/>
    <property type="match status" value="1"/>
</dbReference>
<dbReference type="NCBIfam" id="TIGR01063">
    <property type="entry name" value="gyrA"/>
    <property type="match status" value="1"/>
</dbReference>
<dbReference type="GO" id="GO:0009330">
    <property type="term" value="C:DNA topoisomerase type II (double strand cut, ATP-hydrolyzing) complex"/>
    <property type="evidence" value="ECO:0007669"/>
    <property type="project" value="TreeGrafter"/>
</dbReference>
<dbReference type="PANTHER" id="PTHR43493:SF5">
    <property type="entry name" value="DNA GYRASE SUBUNIT A, CHLOROPLASTIC_MITOCHONDRIAL"/>
    <property type="match status" value="1"/>
</dbReference>
<dbReference type="Gene3D" id="1.10.268.10">
    <property type="entry name" value="Topoisomerase, domain 3"/>
    <property type="match status" value="1"/>
</dbReference>
<dbReference type="InterPro" id="IPR013758">
    <property type="entry name" value="Topo_IIA_A/C_ab"/>
</dbReference>
<dbReference type="GO" id="GO:0034335">
    <property type="term" value="F:DNA negative supercoiling activity"/>
    <property type="evidence" value="ECO:0007669"/>
    <property type="project" value="UniProtKB-ARBA"/>
</dbReference>
<evidence type="ECO:0000256" key="6">
    <source>
        <dbReference type="ARBA" id="ARBA00023125"/>
    </source>
</evidence>
<dbReference type="InterPro" id="IPR005743">
    <property type="entry name" value="GyrA"/>
</dbReference>
<reference evidence="13" key="1">
    <citation type="journal article" date="2007" name="Science">
        <title>Candidatus Chloracidobacterium thermophilum: an aerobic phototrophic Acidobacterium.</title>
        <authorList>
            <person name="Bryant D.A."/>
            <person name="Costas A.M."/>
            <person name="Maresca J.A."/>
            <person name="Chew A.G."/>
            <person name="Klatt C.G."/>
            <person name="Bateson M.M."/>
            <person name="Tallon L.J."/>
            <person name="Hostetler J."/>
            <person name="Nelson W.C."/>
            <person name="Heidelberg J.F."/>
            <person name="Ward D.M."/>
        </authorList>
    </citation>
    <scope>NUCLEOTIDE SEQUENCE</scope>
</reference>
<dbReference type="HAMAP" id="MF_01897">
    <property type="entry name" value="GyrA"/>
    <property type="match status" value="1"/>
</dbReference>